<feature type="compositionally biased region" description="Basic and acidic residues" evidence="1">
    <location>
        <begin position="73"/>
        <end position="84"/>
    </location>
</feature>
<accession>A0ABD5FDQ5</accession>
<feature type="transmembrane region" description="Helical" evidence="2">
    <location>
        <begin position="19"/>
        <end position="36"/>
    </location>
</feature>
<dbReference type="Proteomes" id="UP001264335">
    <property type="component" value="Unassembled WGS sequence"/>
</dbReference>
<evidence type="ECO:0000256" key="1">
    <source>
        <dbReference type="SAM" id="MobiDB-lite"/>
    </source>
</evidence>
<evidence type="ECO:0000256" key="2">
    <source>
        <dbReference type="SAM" id="Phobius"/>
    </source>
</evidence>
<dbReference type="RefSeq" id="WP_311872946.1">
    <property type="nucleotide sequence ID" value="NZ_JARPVY010000015.1"/>
</dbReference>
<keyword evidence="2" id="KW-0812">Transmembrane</keyword>
<evidence type="ECO:0000313" key="3">
    <source>
        <dbReference type="EMBL" id="MDT2516446.1"/>
    </source>
</evidence>
<protein>
    <submittedName>
        <fullName evidence="3">Uncharacterized protein</fullName>
    </submittedName>
</protein>
<comment type="caution">
    <text evidence="3">The sequence shown here is derived from an EMBL/GenBank/DDBJ whole genome shotgun (WGS) entry which is preliminary data.</text>
</comment>
<proteinExistence type="predicted"/>
<dbReference type="AlphaFoldDB" id="A0ABD5FDQ5"/>
<sequence>MHAIEKLIELMDFISEFRLRRLLIIIVITVTTINYLRIKRKRKKVSQEEEDIWIQETYSKDENGLYPWEADTDDHPSRIQDGSRRISSKWGPKRGRW</sequence>
<reference evidence="3 4" key="1">
    <citation type="submission" date="2023-03" db="EMBL/GenBank/DDBJ databases">
        <authorList>
            <person name="Shen W."/>
            <person name="Cai J."/>
        </authorList>
    </citation>
    <scope>NUCLEOTIDE SEQUENCE [LARGE SCALE GENOMIC DNA]</scope>
    <source>
        <strain evidence="3 4">Y2</strain>
    </source>
</reference>
<gene>
    <name evidence="3" type="ORF">P7D79_19655</name>
</gene>
<organism evidence="3 4">
    <name type="scientific">Enterococcus avium</name>
    <name type="common">Streptococcus avium</name>
    <dbReference type="NCBI Taxonomy" id="33945"/>
    <lineage>
        <taxon>Bacteria</taxon>
        <taxon>Bacillati</taxon>
        <taxon>Bacillota</taxon>
        <taxon>Bacilli</taxon>
        <taxon>Lactobacillales</taxon>
        <taxon>Enterococcaceae</taxon>
        <taxon>Enterococcus</taxon>
    </lineage>
</organism>
<keyword evidence="2" id="KW-1133">Transmembrane helix</keyword>
<evidence type="ECO:0000313" key="4">
    <source>
        <dbReference type="Proteomes" id="UP001264335"/>
    </source>
</evidence>
<dbReference type="EMBL" id="JARPWY010000082">
    <property type="protein sequence ID" value="MDT2516446.1"/>
    <property type="molecule type" value="Genomic_DNA"/>
</dbReference>
<name>A0ABD5FDQ5_ENTAV</name>
<keyword evidence="2" id="KW-0472">Membrane</keyword>
<feature type="region of interest" description="Disordered" evidence="1">
    <location>
        <begin position="70"/>
        <end position="97"/>
    </location>
</feature>